<organism evidence="4 5">
    <name type="scientific">Prunus armeniaca</name>
    <name type="common">Apricot</name>
    <name type="synonym">Armeniaca vulgaris</name>
    <dbReference type="NCBI Taxonomy" id="36596"/>
    <lineage>
        <taxon>Eukaryota</taxon>
        <taxon>Viridiplantae</taxon>
        <taxon>Streptophyta</taxon>
        <taxon>Embryophyta</taxon>
        <taxon>Tracheophyta</taxon>
        <taxon>Spermatophyta</taxon>
        <taxon>Magnoliopsida</taxon>
        <taxon>eudicotyledons</taxon>
        <taxon>Gunneridae</taxon>
        <taxon>Pentapetalae</taxon>
        <taxon>rosids</taxon>
        <taxon>fabids</taxon>
        <taxon>Rosales</taxon>
        <taxon>Rosaceae</taxon>
        <taxon>Amygdaloideae</taxon>
        <taxon>Amygdaleae</taxon>
        <taxon>Prunus</taxon>
    </lineage>
</organism>
<dbReference type="InterPro" id="IPR050905">
    <property type="entry name" value="Plant_NBS-LRR"/>
</dbReference>
<dbReference type="Gene3D" id="3.80.10.10">
    <property type="entry name" value="Ribonuclease Inhibitor"/>
    <property type="match status" value="1"/>
</dbReference>
<evidence type="ECO:0000256" key="2">
    <source>
        <dbReference type="SAM" id="MobiDB-lite"/>
    </source>
</evidence>
<dbReference type="EMBL" id="CAEKDK010000008">
    <property type="protein sequence ID" value="CAB4291086.1"/>
    <property type="molecule type" value="Genomic_DNA"/>
</dbReference>
<keyword evidence="1" id="KW-0611">Plant defense</keyword>
<sequence length="193" mass="22058">MYNFNSFCEPRDLNVSNCSRLVPMYMQTRLQKLEKLNVRNCNLLEEIFEFRELPANEGHAVATSQSRETPSTSQSEGRQISKMDSPQSQGFQNLTSLYVSDCNNLRNLLSPSITRGLENPKNLSISKCLKIEEIVTTEVVETEDNGMLPQLSCLELSELPYLTSFSHGKYAFKWPLVEMIIVDECPEMKNFCL</sequence>
<dbReference type="Pfam" id="PF23247">
    <property type="entry name" value="LRR_RPS2"/>
    <property type="match status" value="1"/>
</dbReference>
<feature type="compositionally biased region" description="Polar residues" evidence="2">
    <location>
        <begin position="62"/>
        <end position="89"/>
    </location>
</feature>
<evidence type="ECO:0000313" key="4">
    <source>
        <dbReference type="EMBL" id="CAB4291086.1"/>
    </source>
</evidence>
<evidence type="ECO:0000313" key="5">
    <source>
        <dbReference type="Proteomes" id="UP000507222"/>
    </source>
</evidence>
<feature type="domain" description="Disease resistance protein At4g27190-like leucine-rich repeats" evidence="3">
    <location>
        <begin position="5"/>
        <end position="128"/>
    </location>
</feature>
<name>A0A6J5VQ43_PRUAR</name>
<reference evidence="4 5" key="1">
    <citation type="submission" date="2020-05" db="EMBL/GenBank/DDBJ databases">
        <authorList>
            <person name="Campoy J."/>
            <person name="Schneeberger K."/>
            <person name="Spophaly S."/>
        </authorList>
    </citation>
    <scope>NUCLEOTIDE SEQUENCE [LARGE SCALE GENOMIC DNA]</scope>
    <source>
        <strain evidence="4">PruArmRojPasFocal</strain>
    </source>
</reference>
<dbReference type="Proteomes" id="UP000507222">
    <property type="component" value="Unassembled WGS sequence"/>
</dbReference>
<protein>
    <recommendedName>
        <fullName evidence="3">Disease resistance protein At4g27190-like leucine-rich repeats domain-containing protein</fullName>
    </recommendedName>
</protein>
<dbReference type="SUPFAM" id="SSF52047">
    <property type="entry name" value="RNI-like"/>
    <property type="match status" value="1"/>
</dbReference>
<evidence type="ECO:0000259" key="3">
    <source>
        <dbReference type="Pfam" id="PF23247"/>
    </source>
</evidence>
<feature type="region of interest" description="Disordered" evidence="2">
    <location>
        <begin position="58"/>
        <end position="89"/>
    </location>
</feature>
<dbReference type="InterPro" id="IPR032675">
    <property type="entry name" value="LRR_dom_sf"/>
</dbReference>
<gene>
    <name evidence="4" type="ORF">CURHAP_LOCUS51336</name>
</gene>
<evidence type="ECO:0000256" key="1">
    <source>
        <dbReference type="ARBA" id="ARBA00022821"/>
    </source>
</evidence>
<dbReference type="PANTHER" id="PTHR33463:SF140">
    <property type="entry name" value="P-LOOP CONTAINING NUCLEOSIDE TRIPHOSPHATE HYDROLASE, LEUCINE-RICH REPEAT DOMAIN SUPERFAMILY"/>
    <property type="match status" value="1"/>
</dbReference>
<dbReference type="PANTHER" id="PTHR33463">
    <property type="entry name" value="NB-ARC DOMAIN-CONTAINING PROTEIN-RELATED"/>
    <property type="match status" value="1"/>
</dbReference>
<dbReference type="InterPro" id="IPR057135">
    <property type="entry name" value="At4g27190-like_LRR"/>
</dbReference>
<proteinExistence type="predicted"/>
<dbReference type="AlphaFoldDB" id="A0A6J5VQ43"/>
<accession>A0A6J5VQ43</accession>